<accession>A0A382D731</accession>
<dbReference type="GO" id="GO:0005829">
    <property type="term" value="C:cytosol"/>
    <property type="evidence" value="ECO:0007669"/>
    <property type="project" value="TreeGrafter"/>
</dbReference>
<dbReference type="PANTHER" id="PTHR12128:SF66">
    <property type="entry name" value="4-HYDROXY-2-OXOGLUTARATE ALDOLASE, MITOCHONDRIAL"/>
    <property type="match status" value="1"/>
</dbReference>
<name>A0A382D731_9ZZZZ</name>
<dbReference type="GO" id="GO:0008840">
    <property type="term" value="F:4-hydroxy-tetrahydrodipicolinate synthase activity"/>
    <property type="evidence" value="ECO:0007669"/>
    <property type="project" value="TreeGrafter"/>
</dbReference>
<organism evidence="2">
    <name type="scientific">marine metagenome</name>
    <dbReference type="NCBI Taxonomy" id="408172"/>
    <lineage>
        <taxon>unclassified sequences</taxon>
        <taxon>metagenomes</taxon>
        <taxon>ecological metagenomes</taxon>
    </lineage>
</organism>
<dbReference type="Pfam" id="PF00701">
    <property type="entry name" value="DHDPS"/>
    <property type="match status" value="1"/>
</dbReference>
<gene>
    <name evidence="2" type="ORF">METZ01_LOCUS186271</name>
</gene>
<dbReference type="SMART" id="SM01130">
    <property type="entry name" value="DHDPS"/>
    <property type="match status" value="1"/>
</dbReference>
<dbReference type="InterPro" id="IPR002220">
    <property type="entry name" value="DapA-like"/>
</dbReference>
<dbReference type="CDD" id="cd00408">
    <property type="entry name" value="DHDPS-like"/>
    <property type="match status" value="1"/>
</dbReference>
<protein>
    <recommendedName>
        <fullName evidence="3">Dihydrodipicolinate synthase family protein</fullName>
    </recommendedName>
</protein>
<evidence type="ECO:0000256" key="1">
    <source>
        <dbReference type="ARBA" id="ARBA00023239"/>
    </source>
</evidence>
<dbReference type="PIRSF" id="PIRSF001365">
    <property type="entry name" value="DHDPS"/>
    <property type="match status" value="1"/>
</dbReference>
<dbReference type="Gene3D" id="3.20.20.70">
    <property type="entry name" value="Aldolase class I"/>
    <property type="match status" value="1"/>
</dbReference>
<evidence type="ECO:0000313" key="2">
    <source>
        <dbReference type="EMBL" id="SVB33417.1"/>
    </source>
</evidence>
<keyword evidence="1" id="KW-0456">Lyase</keyword>
<reference evidence="2" key="1">
    <citation type="submission" date="2018-05" db="EMBL/GenBank/DDBJ databases">
        <authorList>
            <person name="Lanie J.A."/>
            <person name="Ng W.-L."/>
            <person name="Kazmierczak K.M."/>
            <person name="Andrzejewski T.M."/>
            <person name="Davidsen T.M."/>
            <person name="Wayne K.J."/>
            <person name="Tettelin H."/>
            <person name="Glass J.I."/>
            <person name="Rusch D."/>
            <person name="Podicherti R."/>
            <person name="Tsui H.-C.T."/>
            <person name="Winkler M.E."/>
        </authorList>
    </citation>
    <scope>NUCLEOTIDE SEQUENCE</scope>
</reference>
<dbReference type="InterPro" id="IPR013785">
    <property type="entry name" value="Aldolase_TIM"/>
</dbReference>
<sequence length="306" mass="33834">MPKPLRGYFPIMATPYTSDGEIDLVSVERLVDYLIENGAHGMSPNGGDSEAPYLSVDERNAIIDVVLGTNGGRTPVLVGTSAHTVEETLQLNQHAQKAGADCVFVHPGWGRSKLSTEEIVDFYDTICSQIEIPVMIHGTADMDLAVVQTLLERFPVITYIKEETSHGPKLRQYVDELRDRVTVFAPGLHYPGELGWGAMGVMPSCAAPRAHACIFDLWQEGRHDEARAAWNRMLPLVFWRWHTAAGEAGKVFLKQMGVFEHAYCRQQVTTPGKHSGEEVGFGSLTLDEADRHEMLTILATMGDPPY</sequence>
<dbReference type="SUPFAM" id="SSF51569">
    <property type="entry name" value="Aldolase"/>
    <property type="match status" value="1"/>
</dbReference>
<evidence type="ECO:0008006" key="3">
    <source>
        <dbReference type="Google" id="ProtNLM"/>
    </source>
</evidence>
<dbReference type="AlphaFoldDB" id="A0A382D731"/>
<proteinExistence type="predicted"/>
<dbReference type="EMBL" id="UINC01037637">
    <property type="protein sequence ID" value="SVB33417.1"/>
    <property type="molecule type" value="Genomic_DNA"/>
</dbReference>
<dbReference type="PANTHER" id="PTHR12128">
    <property type="entry name" value="DIHYDRODIPICOLINATE SYNTHASE"/>
    <property type="match status" value="1"/>
</dbReference>